<protein>
    <submittedName>
        <fullName evidence="1">Uncharacterized protein</fullName>
    </submittedName>
</protein>
<reference evidence="1" key="1">
    <citation type="submission" date="2014-09" db="EMBL/GenBank/DDBJ databases">
        <authorList>
            <person name="Magalhaes I.L.F."/>
            <person name="Oliveira U."/>
            <person name="Santos F.R."/>
            <person name="Vidigal T.H.D.A."/>
            <person name="Brescovit A.D."/>
            <person name="Santos A.J."/>
        </authorList>
    </citation>
    <scope>NUCLEOTIDE SEQUENCE</scope>
    <source>
        <tissue evidence="1">Shoot tissue taken approximately 20 cm above the soil surface</tissue>
    </source>
</reference>
<proteinExistence type="predicted"/>
<accession>A0A0A9G021</accession>
<evidence type="ECO:0000313" key="1">
    <source>
        <dbReference type="EMBL" id="JAE16814.1"/>
    </source>
</evidence>
<sequence>MLTSRSCSQQQR</sequence>
<dbReference type="EMBL" id="GBRH01181082">
    <property type="protein sequence ID" value="JAE16814.1"/>
    <property type="molecule type" value="Transcribed_RNA"/>
</dbReference>
<reference evidence="1" key="2">
    <citation type="journal article" date="2015" name="Data Brief">
        <title>Shoot transcriptome of the giant reed, Arundo donax.</title>
        <authorList>
            <person name="Barrero R.A."/>
            <person name="Guerrero F.D."/>
            <person name="Moolhuijzen P."/>
            <person name="Goolsby J.A."/>
            <person name="Tidwell J."/>
            <person name="Bellgard S.E."/>
            <person name="Bellgard M.I."/>
        </authorList>
    </citation>
    <scope>NUCLEOTIDE SEQUENCE</scope>
    <source>
        <tissue evidence="1">Shoot tissue taken approximately 20 cm above the soil surface</tissue>
    </source>
</reference>
<name>A0A0A9G021_ARUDO</name>
<organism evidence="1">
    <name type="scientific">Arundo donax</name>
    <name type="common">Giant reed</name>
    <name type="synonym">Donax arundinaceus</name>
    <dbReference type="NCBI Taxonomy" id="35708"/>
    <lineage>
        <taxon>Eukaryota</taxon>
        <taxon>Viridiplantae</taxon>
        <taxon>Streptophyta</taxon>
        <taxon>Embryophyta</taxon>
        <taxon>Tracheophyta</taxon>
        <taxon>Spermatophyta</taxon>
        <taxon>Magnoliopsida</taxon>
        <taxon>Liliopsida</taxon>
        <taxon>Poales</taxon>
        <taxon>Poaceae</taxon>
        <taxon>PACMAD clade</taxon>
        <taxon>Arundinoideae</taxon>
        <taxon>Arundineae</taxon>
        <taxon>Arundo</taxon>
    </lineage>
</organism>